<dbReference type="InterPro" id="IPR036625">
    <property type="entry name" value="E3-bd_dom_sf"/>
</dbReference>
<gene>
    <name evidence="5" type="ORF">GJR97_02770</name>
</gene>
<dbReference type="Gene3D" id="4.10.320.10">
    <property type="entry name" value="E3-binding domain"/>
    <property type="match status" value="1"/>
</dbReference>
<sequence>MAKRVVETLIDDLDGSDADRTLSFAFDGDQYSIDLSSANIDKLEAALAPYIGAARKTSARGGAPRRRGASAGAGDTKDAREWLRANGHQVSDRGRIPAPLMELYRNR</sequence>
<evidence type="ECO:0000259" key="3">
    <source>
        <dbReference type="Pfam" id="PF11774"/>
    </source>
</evidence>
<dbReference type="InterPro" id="IPR042261">
    <property type="entry name" value="Lsr2-like_dimerization"/>
</dbReference>
<dbReference type="Pfam" id="PF23359">
    <property type="entry name" value="Lsr2_DNA-bd"/>
    <property type="match status" value="1"/>
</dbReference>
<keyword evidence="1" id="KW-0238">DNA-binding</keyword>
<dbReference type="Pfam" id="PF11774">
    <property type="entry name" value="Lsr2"/>
    <property type="match status" value="1"/>
</dbReference>
<feature type="domain" description="Lsr2 dimerization" evidence="3">
    <location>
        <begin position="1"/>
        <end position="57"/>
    </location>
</feature>
<dbReference type="AlphaFoldDB" id="A0A6L5QXS5"/>
<dbReference type="InterPro" id="IPR055370">
    <property type="entry name" value="Lsr2_DNA-bd"/>
</dbReference>
<organism evidence="5 6">
    <name type="scientific">Agromyces kandeliae</name>
    <dbReference type="NCBI Taxonomy" id="2666141"/>
    <lineage>
        <taxon>Bacteria</taxon>
        <taxon>Bacillati</taxon>
        <taxon>Actinomycetota</taxon>
        <taxon>Actinomycetes</taxon>
        <taxon>Micrococcales</taxon>
        <taxon>Microbacteriaceae</taxon>
        <taxon>Agromyces</taxon>
    </lineage>
</organism>
<evidence type="ECO:0000313" key="5">
    <source>
        <dbReference type="EMBL" id="MRX42642.1"/>
    </source>
</evidence>
<comment type="caution">
    <text evidence="5">The sequence shown here is derived from an EMBL/GenBank/DDBJ whole genome shotgun (WGS) entry which is preliminary data.</text>
</comment>
<evidence type="ECO:0000313" key="6">
    <source>
        <dbReference type="Proteomes" id="UP000476511"/>
    </source>
</evidence>
<protein>
    <submittedName>
        <fullName evidence="5">Lsr2 family protein</fullName>
    </submittedName>
</protein>
<evidence type="ECO:0000256" key="1">
    <source>
        <dbReference type="ARBA" id="ARBA00023125"/>
    </source>
</evidence>
<reference evidence="5 6" key="1">
    <citation type="submission" date="2019-11" db="EMBL/GenBank/DDBJ databases">
        <title>Agromyces kandeliae sp. nov., isolated from mangrove soil.</title>
        <authorList>
            <person name="Wang R."/>
        </authorList>
    </citation>
    <scope>NUCLEOTIDE SEQUENCE [LARGE SCALE GENOMIC DNA]</scope>
    <source>
        <strain evidence="5 6">Q22</strain>
    </source>
</reference>
<dbReference type="Proteomes" id="UP000476511">
    <property type="component" value="Unassembled WGS sequence"/>
</dbReference>
<accession>A0A6L5QXS5</accession>
<feature type="domain" description="Lsr2 DNA-binding" evidence="4">
    <location>
        <begin position="73"/>
        <end position="105"/>
    </location>
</feature>
<feature type="region of interest" description="Disordered" evidence="2">
    <location>
        <begin position="55"/>
        <end position="94"/>
    </location>
</feature>
<evidence type="ECO:0000259" key="4">
    <source>
        <dbReference type="Pfam" id="PF23359"/>
    </source>
</evidence>
<dbReference type="EMBL" id="WKJD01000006">
    <property type="protein sequence ID" value="MRX42642.1"/>
    <property type="molecule type" value="Genomic_DNA"/>
</dbReference>
<dbReference type="InterPro" id="IPR024412">
    <property type="entry name" value="Lsr2_dim_dom"/>
</dbReference>
<dbReference type="GO" id="GO:0016746">
    <property type="term" value="F:acyltransferase activity"/>
    <property type="evidence" value="ECO:0007669"/>
    <property type="project" value="InterPro"/>
</dbReference>
<name>A0A6L5QXS5_9MICO</name>
<dbReference type="GO" id="GO:0003677">
    <property type="term" value="F:DNA binding"/>
    <property type="evidence" value="ECO:0007669"/>
    <property type="project" value="UniProtKB-KW"/>
</dbReference>
<keyword evidence="6" id="KW-1185">Reference proteome</keyword>
<dbReference type="Gene3D" id="3.30.60.230">
    <property type="entry name" value="Lsr2, dimerization domain"/>
    <property type="match status" value="1"/>
</dbReference>
<proteinExistence type="predicted"/>
<dbReference type="RefSeq" id="WP_154345007.1">
    <property type="nucleotide sequence ID" value="NZ_WKJD01000006.1"/>
</dbReference>
<evidence type="ECO:0000256" key="2">
    <source>
        <dbReference type="SAM" id="MobiDB-lite"/>
    </source>
</evidence>